<reference evidence="2" key="2">
    <citation type="submission" date="2020-09" db="EMBL/GenBank/DDBJ databases">
        <authorList>
            <person name="Sun Q."/>
            <person name="Ohkuma M."/>
        </authorList>
    </citation>
    <scope>NUCLEOTIDE SEQUENCE</scope>
    <source>
        <strain evidence="2">JCM 4956</strain>
    </source>
</reference>
<accession>A0A918KW94</accession>
<comment type="caution">
    <text evidence="2">The sequence shown here is derived from an EMBL/GenBank/DDBJ whole genome shotgun (WGS) entry which is preliminary data.</text>
</comment>
<dbReference type="RefSeq" id="WP_229916451.1">
    <property type="nucleotide sequence ID" value="NZ_BMWD01000019.1"/>
</dbReference>
<feature type="domain" description="N-acetyltransferase" evidence="1">
    <location>
        <begin position="5"/>
        <end position="153"/>
    </location>
</feature>
<evidence type="ECO:0000313" key="3">
    <source>
        <dbReference type="Proteomes" id="UP000645555"/>
    </source>
</evidence>
<evidence type="ECO:0000259" key="1">
    <source>
        <dbReference type="PROSITE" id="PS51186"/>
    </source>
</evidence>
<evidence type="ECO:0000313" key="2">
    <source>
        <dbReference type="EMBL" id="GGX76126.1"/>
    </source>
</evidence>
<sequence>MRREPRITPTGPEHLAAVVAMHRRCSPHTLWSRYHRATADPASFLPALLSRPGSVHLAVWDPTGRIVAVGHLMPDGSAVEAALLVEDAWQDRGLGTRLLLRLGRHAAEGEWETAYGLVLPGDERIDAMLGHTALPVHHGDDGGVTTVWARTGDLAEVLPPRRRLLVRARSRR</sequence>
<reference evidence="2" key="1">
    <citation type="journal article" date="2014" name="Int. J. Syst. Evol. Microbiol.">
        <title>Complete genome sequence of Corynebacterium casei LMG S-19264T (=DSM 44701T), isolated from a smear-ripened cheese.</title>
        <authorList>
            <consortium name="US DOE Joint Genome Institute (JGI-PGF)"/>
            <person name="Walter F."/>
            <person name="Albersmeier A."/>
            <person name="Kalinowski J."/>
            <person name="Ruckert C."/>
        </authorList>
    </citation>
    <scope>NUCLEOTIDE SEQUENCE</scope>
    <source>
        <strain evidence="2">JCM 4956</strain>
    </source>
</reference>
<dbReference type="Proteomes" id="UP000645555">
    <property type="component" value="Unassembled WGS sequence"/>
</dbReference>
<dbReference type="PROSITE" id="PS51186">
    <property type="entry name" value="GNAT"/>
    <property type="match status" value="1"/>
</dbReference>
<dbReference type="EMBL" id="BMWD01000019">
    <property type="protein sequence ID" value="GGX76126.1"/>
    <property type="molecule type" value="Genomic_DNA"/>
</dbReference>
<dbReference type="InterPro" id="IPR000182">
    <property type="entry name" value="GNAT_dom"/>
</dbReference>
<protein>
    <submittedName>
        <fullName evidence="2">N-acetyltransferase</fullName>
    </submittedName>
</protein>
<dbReference type="AlphaFoldDB" id="A0A918KW94"/>
<proteinExistence type="predicted"/>
<dbReference type="InterPro" id="IPR016181">
    <property type="entry name" value="Acyl_CoA_acyltransferase"/>
</dbReference>
<gene>
    <name evidence="2" type="ORF">GCM10010515_49690</name>
</gene>
<name>A0A918KW94_9ACTN</name>
<dbReference type="Pfam" id="PF00583">
    <property type="entry name" value="Acetyltransf_1"/>
    <property type="match status" value="1"/>
</dbReference>
<dbReference type="Gene3D" id="3.40.630.30">
    <property type="match status" value="1"/>
</dbReference>
<dbReference type="GO" id="GO:0016747">
    <property type="term" value="F:acyltransferase activity, transferring groups other than amino-acyl groups"/>
    <property type="evidence" value="ECO:0007669"/>
    <property type="project" value="InterPro"/>
</dbReference>
<keyword evidence="3" id="KW-1185">Reference proteome</keyword>
<organism evidence="2 3">
    <name type="scientific">Streptomyces fructofermentans</name>
    <dbReference type="NCBI Taxonomy" id="152141"/>
    <lineage>
        <taxon>Bacteria</taxon>
        <taxon>Bacillati</taxon>
        <taxon>Actinomycetota</taxon>
        <taxon>Actinomycetes</taxon>
        <taxon>Kitasatosporales</taxon>
        <taxon>Streptomycetaceae</taxon>
        <taxon>Streptomyces</taxon>
    </lineage>
</organism>
<dbReference type="SUPFAM" id="SSF55729">
    <property type="entry name" value="Acyl-CoA N-acyltransferases (Nat)"/>
    <property type="match status" value="1"/>
</dbReference>